<dbReference type="Gene3D" id="3.30.530.20">
    <property type="match status" value="1"/>
</dbReference>
<dbReference type="InterPro" id="IPR023393">
    <property type="entry name" value="START-like_dom_sf"/>
</dbReference>
<gene>
    <name evidence="1" type="ORF">SAMN06265173_110100</name>
</gene>
<dbReference type="InterPro" id="IPR019587">
    <property type="entry name" value="Polyketide_cyclase/dehydratase"/>
</dbReference>
<protein>
    <submittedName>
        <fullName evidence="1">Polyketide cyclase / dehydrase and lipid transport</fullName>
    </submittedName>
</protein>
<sequence>MEFSTKADIEAPAEYVFDCLSDFQSFEKAALRRGADVQRVDGNAELGLGAQWRAEFNFRGKSREVLVELIEFQTPELATYKATGQGIEATMRVELIQMSKDLTRMTSTVSMEAKTLPARLLLQSLKLAKGQIGKRFDGMMVDYGRQLEKRYSKIS</sequence>
<name>A0A521DFH4_9RHOB</name>
<dbReference type="SUPFAM" id="SSF55961">
    <property type="entry name" value="Bet v1-like"/>
    <property type="match status" value="1"/>
</dbReference>
<evidence type="ECO:0000313" key="1">
    <source>
        <dbReference type="EMBL" id="SMO70335.1"/>
    </source>
</evidence>
<organism evidence="1 2">
    <name type="scientific">Thalassovita litoralis</name>
    <dbReference type="NCBI Taxonomy" id="1010611"/>
    <lineage>
        <taxon>Bacteria</taxon>
        <taxon>Pseudomonadati</taxon>
        <taxon>Pseudomonadota</taxon>
        <taxon>Alphaproteobacteria</taxon>
        <taxon>Rhodobacterales</taxon>
        <taxon>Roseobacteraceae</taxon>
        <taxon>Thalassovita</taxon>
    </lineage>
</organism>
<dbReference type="Proteomes" id="UP000316030">
    <property type="component" value="Unassembled WGS sequence"/>
</dbReference>
<dbReference type="AlphaFoldDB" id="A0A521DFH4"/>
<evidence type="ECO:0000313" key="2">
    <source>
        <dbReference type="Proteomes" id="UP000316030"/>
    </source>
</evidence>
<dbReference type="Pfam" id="PF10604">
    <property type="entry name" value="Polyketide_cyc2"/>
    <property type="match status" value="1"/>
</dbReference>
<keyword evidence="2" id="KW-1185">Reference proteome</keyword>
<proteinExistence type="predicted"/>
<dbReference type="OrthoDB" id="7860307at2"/>
<reference evidence="1 2" key="1">
    <citation type="submission" date="2017-05" db="EMBL/GenBank/DDBJ databases">
        <authorList>
            <person name="Varghese N."/>
            <person name="Submissions S."/>
        </authorList>
    </citation>
    <scope>NUCLEOTIDE SEQUENCE [LARGE SCALE GENOMIC DNA]</scope>
    <source>
        <strain evidence="1 2">DSM 29506</strain>
    </source>
</reference>
<dbReference type="RefSeq" id="WP_142493274.1">
    <property type="nucleotide sequence ID" value="NZ_FXTO01000010.1"/>
</dbReference>
<accession>A0A521DFH4</accession>
<dbReference type="EMBL" id="FXTO01000010">
    <property type="protein sequence ID" value="SMO70335.1"/>
    <property type="molecule type" value="Genomic_DNA"/>
</dbReference>
<dbReference type="CDD" id="cd07812">
    <property type="entry name" value="SRPBCC"/>
    <property type="match status" value="1"/>
</dbReference>